<reference evidence="1 2" key="1">
    <citation type="journal article" date="2018" name="Front. Plant Sci.">
        <title>Red Clover (Trifolium pratense) and Zigzag Clover (T. medium) - A Picture of Genomic Similarities and Differences.</title>
        <authorList>
            <person name="Dluhosova J."/>
            <person name="Istvanek J."/>
            <person name="Nedelnik J."/>
            <person name="Repkova J."/>
        </authorList>
    </citation>
    <scope>NUCLEOTIDE SEQUENCE [LARGE SCALE GENOMIC DNA]</scope>
    <source>
        <strain evidence="2">cv. 10/8</strain>
        <tissue evidence="1">Leaf</tissue>
    </source>
</reference>
<dbReference type="AlphaFoldDB" id="A0A392LZY8"/>
<feature type="non-terminal residue" evidence="1">
    <location>
        <position position="108"/>
    </location>
</feature>
<comment type="caution">
    <text evidence="1">The sequence shown here is derived from an EMBL/GenBank/DDBJ whole genome shotgun (WGS) entry which is preliminary data.</text>
</comment>
<organism evidence="1 2">
    <name type="scientific">Trifolium medium</name>
    <dbReference type="NCBI Taxonomy" id="97028"/>
    <lineage>
        <taxon>Eukaryota</taxon>
        <taxon>Viridiplantae</taxon>
        <taxon>Streptophyta</taxon>
        <taxon>Embryophyta</taxon>
        <taxon>Tracheophyta</taxon>
        <taxon>Spermatophyta</taxon>
        <taxon>Magnoliopsida</taxon>
        <taxon>eudicotyledons</taxon>
        <taxon>Gunneridae</taxon>
        <taxon>Pentapetalae</taxon>
        <taxon>rosids</taxon>
        <taxon>fabids</taxon>
        <taxon>Fabales</taxon>
        <taxon>Fabaceae</taxon>
        <taxon>Papilionoideae</taxon>
        <taxon>50 kb inversion clade</taxon>
        <taxon>NPAAA clade</taxon>
        <taxon>Hologalegina</taxon>
        <taxon>IRL clade</taxon>
        <taxon>Trifolieae</taxon>
        <taxon>Trifolium</taxon>
    </lineage>
</organism>
<keyword evidence="2" id="KW-1185">Reference proteome</keyword>
<evidence type="ECO:0000313" key="2">
    <source>
        <dbReference type="Proteomes" id="UP000265520"/>
    </source>
</evidence>
<accession>A0A392LZY8</accession>
<dbReference type="Proteomes" id="UP000265520">
    <property type="component" value="Unassembled WGS sequence"/>
</dbReference>
<dbReference type="EMBL" id="LXQA010001229">
    <property type="protein sequence ID" value="MCH80590.1"/>
    <property type="molecule type" value="Genomic_DNA"/>
</dbReference>
<proteinExistence type="predicted"/>
<gene>
    <name evidence="1" type="ORF">A2U01_0001360</name>
</gene>
<sequence length="108" mass="11929">MISSFLWGGGANNKGIKWLTWNRMAYSKALAGCGRAETCLPKFSFYHCPISLLPYGVVSWIQMGRSLLIRDRELVSSGNFIGRVGVFSGALKAEGCLSDYGIRRWTSS</sequence>
<name>A0A392LZY8_9FABA</name>
<evidence type="ECO:0000313" key="1">
    <source>
        <dbReference type="EMBL" id="MCH80590.1"/>
    </source>
</evidence>
<protein>
    <submittedName>
        <fullName evidence="1">Uncharacterized protein</fullName>
    </submittedName>
</protein>